<reference evidence="1 2" key="1">
    <citation type="submission" date="2018-06" db="EMBL/GenBank/DDBJ databases">
        <title>Comparative genomics reveals the genomic features of Rhizophagus irregularis, R. cerebriforme, R. diaphanum and Gigaspora rosea, and their symbiotic lifestyle signature.</title>
        <authorList>
            <person name="Morin E."/>
            <person name="San Clemente H."/>
            <person name="Chen E.C.H."/>
            <person name="De La Providencia I."/>
            <person name="Hainaut M."/>
            <person name="Kuo A."/>
            <person name="Kohler A."/>
            <person name="Murat C."/>
            <person name="Tang N."/>
            <person name="Roy S."/>
            <person name="Loubradou J."/>
            <person name="Henrissat B."/>
            <person name="Grigoriev I.V."/>
            <person name="Corradi N."/>
            <person name="Roux C."/>
            <person name="Martin F.M."/>
        </authorList>
    </citation>
    <scope>NUCLEOTIDE SEQUENCE [LARGE SCALE GENOMIC DNA]</scope>
    <source>
        <strain evidence="1 2">DAOM 194757</strain>
    </source>
</reference>
<organism evidence="1 2">
    <name type="scientific">Gigaspora rosea</name>
    <dbReference type="NCBI Taxonomy" id="44941"/>
    <lineage>
        <taxon>Eukaryota</taxon>
        <taxon>Fungi</taxon>
        <taxon>Fungi incertae sedis</taxon>
        <taxon>Mucoromycota</taxon>
        <taxon>Glomeromycotina</taxon>
        <taxon>Glomeromycetes</taxon>
        <taxon>Diversisporales</taxon>
        <taxon>Gigasporaceae</taxon>
        <taxon>Gigaspora</taxon>
    </lineage>
</organism>
<keyword evidence="2" id="KW-1185">Reference proteome</keyword>
<dbReference type="AlphaFoldDB" id="A0A397V5K5"/>
<comment type="caution">
    <text evidence="1">The sequence shown here is derived from an EMBL/GenBank/DDBJ whole genome shotgun (WGS) entry which is preliminary data.</text>
</comment>
<name>A0A397V5K5_9GLOM</name>
<dbReference type="EMBL" id="QKWP01000616">
    <property type="protein sequence ID" value="RIB17322.1"/>
    <property type="molecule type" value="Genomic_DNA"/>
</dbReference>
<dbReference type="Proteomes" id="UP000266673">
    <property type="component" value="Unassembled WGS sequence"/>
</dbReference>
<protein>
    <submittedName>
        <fullName evidence="1">Uncharacterized protein</fullName>
    </submittedName>
</protein>
<gene>
    <name evidence="1" type="ORF">C2G38_2187705</name>
</gene>
<proteinExistence type="predicted"/>
<accession>A0A397V5K5</accession>
<dbReference type="OrthoDB" id="2353879at2759"/>
<evidence type="ECO:0000313" key="1">
    <source>
        <dbReference type="EMBL" id="RIB17322.1"/>
    </source>
</evidence>
<sequence>MNSYELEIFEILEEISIFQNYEIIASLYLTIPNDKTLNIYFQLINDTSIEFYYDSNLFDNKFSIKVEYAKIISYSKGRFVKFQNVTSFDHYENTIEADKIEYIMYYPDGLFYRSYIEKGFYRESGTYIKYSILTNTYIFVDSKSINISDTGTITDPGGA</sequence>
<evidence type="ECO:0000313" key="2">
    <source>
        <dbReference type="Proteomes" id="UP000266673"/>
    </source>
</evidence>